<name>A0ABT0QC06_9FLAO</name>
<keyword evidence="2" id="KW-1185">Reference proteome</keyword>
<proteinExistence type="predicted"/>
<dbReference type="PROSITE" id="PS51257">
    <property type="entry name" value="PROKAR_LIPOPROTEIN"/>
    <property type="match status" value="1"/>
</dbReference>
<dbReference type="RefSeq" id="WP_249972358.1">
    <property type="nucleotide sequence ID" value="NZ_JAMFLZ010000002.1"/>
</dbReference>
<gene>
    <name evidence="1" type="ORF">M3P09_05660</name>
</gene>
<evidence type="ECO:0000313" key="2">
    <source>
        <dbReference type="Proteomes" id="UP001165381"/>
    </source>
</evidence>
<comment type="caution">
    <text evidence="1">The sequence shown here is derived from an EMBL/GenBank/DDBJ whole genome shotgun (WGS) entry which is preliminary data.</text>
</comment>
<reference evidence="1" key="1">
    <citation type="submission" date="2022-05" db="EMBL/GenBank/DDBJ databases">
        <authorList>
            <person name="Park J.-S."/>
        </authorList>
    </citation>
    <scope>NUCLEOTIDE SEQUENCE</scope>
    <source>
        <strain evidence="1">2012CJ34-3</strain>
    </source>
</reference>
<protein>
    <recommendedName>
        <fullName evidence="3">Lipoprotein</fullName>
    </recommendedName>
</protein>
<dbReference type="EMBL" id="JAMFLZ010000002">
    <property type="protein sequence ID" value="MCL6294471.1"/>
    <property type="molecule type" value="Genomic_DNA"/>
</dbReference>
<dbReference type="Proteomes" id="UP001165381">
    <property type="component" value="Unassembled WGS sequence"/>
</dbReference>
<organism evidence="1 2">
    <name type="scientific">Jejuia spongiicola</name>
    <dbReference type="NCBI Taxonomy" id="2942207"/>
    <lineage>
        <taxon>Bacteria</taxon>
        <taxon>Pseudomonadati</taxon>
        <taxon>Bacteroidota</taxon>
        <taxon>Flavobacteriia</taxon>
        <taxon>Flavobacteriales</taxon>
        <taxon>Flavobacteriaceae</taxon>
        <taxon>Jejuia</taxon>
    </lineage>
</organism>
<sequence length="118" mass="13537">MKNFIFILFSILIFTSCTKEDNSPFDINGMFTYNIPNCDNGGNPEIHCTLFINFVNDSNVSPISITGGDIVYETSYVINKSIIKFNKSSKFNFNVSFEIINNKTLKRIEDNTLWVKEE</sequence>
<accession>A0ABT0QC06</accession>
<evidence type="ECO:0008006" key="3">
    <source>
        <dbReference type="Google" id="ProtNLM"/>
    </source>
</evidence>
<evidence type="ECO:0000313" key="1">
    <source>
        <dbReference type="EMBL" id="MCL6294471.1"/>
    </source>
</evidence>